<dbReference type="SUPFAM" id="SSF54909">
    <property type="entry name" value="Dimeric alpha+beta barrel"/>
    <property type="match status" value="1"/>
</dbReference>
<dbReference type="Proteomes" id="UP000661918">
    <property type="component" value="Unassembled WGS sequence"/>
</dbReference>
<proteinExistence type="predicted"/>
<comment type="caution">
    <text evidence="2">The sequence shown here is derived from an EMBL/GenBank/DDBJ whole genome shotgun (WGS) entry which is preliminary data.</text>
</comment>
<dbReference type="PANTHER" id="PTHR33336:SF3">
    <property type="entry name" value="ABM DOMAIN-CONTAINING PROTEIN"/>
    <property type="match status" value="1"/>
</dbReference>
<feature type="domain" description="ABM" evidence="1">
    <location>
        <begin position="11"/>
        <end position="102"/>
    </location>
</feature>
<dbReference type="RefSeq" id="WP_188905154.1">
    <property type="nucleotide sequence ID" value="NZ_BMOM01000038.1"/>
</dbReference>
<evidence type="ECO:0000313" key="2">
    <source>
        <dbReference type="EMBL" id="GGM19873.1"/>
    </source>
</evidence>
<dbReference type="InterPro" id="IPR050744">
    <property type="entry name" value="AI-2_Isomerase_LsrG"/>
</dbReference>
<evidence type="ECO:0000259" key="1">
    <source>
        <dbReference type="PROSITE" id="PS51725"/>
    </source>
</evidence>
<dbReference type="Pfam" id="PF03992">
    <property type="entry name" value="ABM"/>
    <property type="match status" value="1"/>
</dbReference>
<reference evidence="3" key="1">
    <citation type="journal article" date="2019" name="Int. J. Syst. Evol. Microbiol.">
        <title>The Global Catalogue of Microorganisms (GCM) 10K type strain sequencing project: providing services to taxonomists for standard genome sequencing and annotation.</title>
        <authorList>
            <consortium name="The Broad Institute Genomics Platform"/>
            <consortium name="The Broad Institute Genome Sequencing Center for Infectious Disease"/>
            <person name="Wu L."/>
            <person name="Ma J."/>
        </authorList>
    </citation>
    <scope>NUCLEOTIDE SEQUENCE [LARGE SCALE GENOMIC DNA]</scope>
    <source>
        <strain evidence="3">JCM 15443</strain>
    </source>
</reference>
<name>A0ABQ2GYB9_9DEIO</name>
<dbReference type="InterPro" id="IPR011008">
    <property type="entry name" value="Dimeric_a/b-barrel"/>
</dbReference>
<organism evidence="2 3">
    <name type="scientific">Deinococcus aerophilus</name>
    <dbReference type="NCBI Taxonomy" id="522488"/>
    <lineage>
        <taxon>Bacteria</taxon>
        <taxon>Thermotogati</taxon>
        <taxon>Deinococcota</taxon>
        <taxon>Deinococci</taxon>
        <taxon>Deinococcales</taxon>
        <taxon>Deinococcaceae</taxon>
        <taxon>Deinococcus</taxon>
    </lineage>
</organism>
<dbReference type="PANTHER" id="PTHR33336">
    <property type="entry name" value="QUINOL MONOOXYGENASE YGIN-RELATED"/>
    <property type="match status" value="1"/>
</dbReference>
<dbReference type="PROSITE" id="PS51725">
    <property type="entry name" value="ABM"/>
    <property type="match status" value="1"/>
</dbReference>
<protein>
    <recommendedName>
        <fullName evidence="1">ABM domain-containing protein</fullName>
    </recommendedName>
</protein>
<accession>A0ABQ2GYB9</accession>
<gene>
    <name evidence="2" type="ORF">GCM10010841_29870</name>
</gene>
<keyword evidence="3" id="KW-1185">Reference proteome</keyword>
<dbReference type="Gene3D" id="3.30.70.100">
    <property type="match status" value="1"/>
</dbReference>
<dbReference type="EMBL" id="BMOM01000038">
    <property type="protein sequence ID" value="GGM19873.1"/>
    <property type="molecule type" value="Genomic_DNA"/>
</dbReference>
<dbReference type="InterPro" id="IPR007138">
    <property type="entry name" value="ABM_dom"/>
</dbReference>
<evidence type="ECO:0000313" key="3">
    <source>
        <dbReference type="Proteomes" id="UP000661918"/>
    </source>
</evidence>
<sequence>MTSGPETGKPLTIIAKLKARPGKEQEVYDACRALLEPTRAEAGCINYDMHRSTEDPGVIVFYENWTTRALWDAHMQSPHLTSFSAATADTVELWDIVQAEKVDG</sequence>